<dbReference type="PhylomeDB" id="A0A0G4GFQ8"/>
<accession>A0A0G4GFQ8</accession>
<dbReference type="VEuPathDB" id="CryptoDB:Vbra_17678"/>
<reference evidence="2 3" key="1">
    <citation type="submission" date="2014-11" db="EMBL/GenBank/DDBJ databases">
        <authorList>
            <person name="Zhu J."/>
            <person name="Qi W."/>
            <person name="Song R."/>
        </authorList>
    </citation>
    <scope>NUCLEOTIDE SEQUENCE [LARGE SCALE GENOMIC DNA]</scope>
</reference>
<evidence type="ECO:0000313" key="2">
    <source>
        <dbReference type="EMBL" id="CEM28348.1"/>
    </source>
</evidence>
<evidence type="ECO:0000313" key="3">
    <source>
        <dbReference type="Proteomes" id="UP000041254"/>
    </source>
</evidence>
<keyword evidence="3" id="KW-1185">Reference proteome</keyword>
<dbReference type="OrthoDB" id="429813at2759"/>
<dbReference type="Proteomes" id="UP000041254">
    <property type="component" value="Unassembled WGS sequence"/>
</dbReference>
<dbReference type="AlphaFoldDB" id="A0A0G4GFQ8"/>
<feature type="region of interest" description="Disordered" evidence="1">
    <location>
        <begin position="1"/>
        <end position="22"/>
    </location>
</feature>
<name>A0A0G4GFQ8_VITBC</name>
<evidence type="ECO:0000256" key="1">
    <source>
        <dbReference type="SAM" id="MobiDB-lite"/>
    </source>
</evidence>
<gene>
    <name evidence="2" type="ORF">Vbra_17678</name>
</gene>
<sequence length="365" mass="39451">MRSSLVNVSSSDQLSPLNGAPAAAQDGAATDYEEAIRGAIRASDVPEEAVPLIAEYVGSYSQLEALVNAHSITFTQTGVLWDILARLLSIKIASFFGDLVQVPVPQLTQRVAATVATGAMVEQLRRRLFMLEYGGRWARWRPHLALLYHLQAGWCCVTSTSVCSTATRRPSLWRLRRLASGEYSATGWTLEGGRIRLRPQVLGPLSLQHSPSAIFTFDAASPPTHVQSGEEGWGSFEYRTYGCAVGFILTHWLTADPANDRPHMSWPISAEVTGVAAQRVQALLAAHPSIGLQGVLEVFDKKGLKGGEHMRMIVLGGGALGEQIATIELSQGGGESEWLVNVRTTEPCPYTNTRNGVISVLGFSP</sequence>
<dbReference type="EMBL" id="CDMY01000652">
    <property type="protein sequence ID" value="CEM28348.1"/>
    <property type="molecule type" value="Genomic_DNA"/>
</dbReference>
<feature type="compositionally biased region" description="Polar residues" evidence="1">
    <location>
        <begin position="1"/>
        <end position="16"/>
    </location>
</feature>
<organism evidence="2 3">
    <name type="scientific">Vitrella brassicaformis (strain CCMP3155)</name>
    <dbReference type="NCBI Taxonomy" id="1169540"/>
    <lineage>
        <taxon>Eukaryota</taxon>
        <taxon>Sar</taxon>
        <taxon>Alveolata</taxon>
        <taxon>Colpodellida</taxon>
        <taxon>Vitrellaceae</taxon>
        <taxon>Vitrella</taxon>
    </lineage>
</organism>
<dbReference type="InParanoid" id="A0A0G4GFQ8"/>
<proteinExistence type="predicted"/>
<protein>
    <submittedName>
        <fullName evidence="2">Uncharacterized protein</fullName>
    </submittedName>
</protein>